<sequence>MATATISSFDSNDKLFEKGQAFWNNYLKGRPSAPDIFFQRLFNYHQSHSGQFGTVHDVGAGNGPYAQILRSKFQHVIISDIAEENVVLAEDRLGHDGFSYRAARSLAMNVIAKQLRPGGTFACAAFGAAQFDDPQIQGIYTRINHSGGRALLKKADDPDKLLAVMARTQGKYNVAPLDESLFLPGAQRIHLNMENGGITAPLPPNVKVNEPVYTGVDDVEVFVQEEGWSFVTNLESVKEHVLSFPFAREDPHFGELWQEMEEVIGDSTVRASWPAKIILATRR</sequence>
<dbReference type="Proteomes" id="UP001147760">
    <property type="component" value="Unassembled WGS sequence"/>
</dbReference>
<reference evidence="4" key="2">
    <citation type="journal article" date="2023" name="IMA Fungus">
        <title>Comparative genomic study of the Penicillium genus elucidates a diverse pangenome and 15 lateral gene transfer events.</title>
        <authorList>
            <person name="Petersen C."/>
            <person name="Sorensen T."/>
            <person name="Nielsen M.R."/>
            <person name="Sondergaard T.E."/>
            <person name="Sorensen J.L."/>
            <person name="Fitzpatrick D.A."/>
            <person name="Frisvad J.C."/>
            <person name="Nielsen K.L."/>
        </authorList>
    </citation>
    <scope>NUCLEOTIDE SEQUENCE</scope>
    <source>
        <strain evidence="4">IBT 17660</strain>
    </source>
</reference>
<dbReference type="AlphaFoldDB" id="A0A9W9WLQ4"/>
<keyword evidence="5" id="KW-1185">Reference proteome</keyword>
<evidence type="ECO:0000313" key="5">
    <source>
        <dbReference type="Proteomes" id="UP001147760"/>
    </source>
</evidence>
<dbReference type="InterPro" id="IPR029063">
    <property type="entry name" value="SAM-dependent_MTases_sf"/>
</dbReference>
<organism evidence="4 5">
    <name type="scientific">Penicillium desertorum</name>
    <dbReference type="NCBI Taxonomy" id="1303715"/>
    <lineage>
        <taxon>Eukaryota</taxon>
        <taxon>Fungi</taxon>
        <taxon>Dikarya</taxon>
        <taxon>Ascomycota</taxon>
        <taxon>Pezizomycotina</taxon>
        <taxon>Eurotiomycetes</taxon>
        <taxon>Eurotiomycetidae</taxon>
        <taxon>Eurotiales</taxon>
        <taxon>Aspergillaceae</taxon>
        <taxon>Penicillium</taxon>
    </lineage>
</organism>
<gene>
    <name evidence="4" type="ORF">N7530_007108</name>
</gene>
<accession>A0A9W9WLQ4</accession>
<dbReference type="GO" id="GO:0032259">
    <property type="term" value="P:methylation"/>
    <property type="evidence" value="ECO:0007669"/>
    <property type="project" value="UniProtKB-KW"/>
</dbReference>
<keyword evidence="1 4" id="KW-0489">Methyltransferase</keyword>
<keyword evidence="3" id="KW-0949">S-adenosyl-L-methionine</keyword>
<comment type="caution">
    <text evidence="4">The sequence shown here is derived from an EMBL/GenBank/DDBJ whole genome shotgun (WGS) entry which is preliminary data.</text>
</comment>
<dbReference type="EMBL" id="JAPWDO010000005">
    <property type="protein sequence ID" value="KAJ5469751.1"/>
    <property type="molecule type" value="Genomic_DNA"/>
</dbReference>
<evidence type="ECO:0000256" key="1">
    <source>
        <dbReference type="ARBA" id="ARBA00022603"/>
    </source>
</evidence>
<evidence type="ECO:0000256" key="2">
    <source>
        <dbReference type="ARBA" id="ARBA00022679"/>
    </source>
</evidence>
<reference evidence="4" key="1">
    <citation type="submission" date="2022-12" db="EMBL/GenBank/DDBJ databases">
        <authorList>
            <person name="Petersen C."/>
        </authorList>
    </citation>
    <scope>NUCLEOTIDE SEQUENCE</scope>
    <source>
        <strain evidence="4">IBT 17660</strain>
    </source>
</reference>
<dbReference type="Gene3D" id="3.40.50.150">
    <property type="entry name" value="Vaccinia Virus protein VP39"/>
    <property type="match status" value="1"/>
</dbReference>
<keyword evidence="2" id="KW-0808">Transferase</keyword>
<evidence type="ECO:0000256" key="3">
    <source>
        <dbReference type="ARBA" id="ARBA00022691"/>
    </source>
</evidence>
<dbReference type="GO" id="GO:0008168">
    <property type="term" value="F:methyltransferase activity"/>
    <property type="evidence" value="ECO:0007669"/>
    <property type="project" value="UniProtKB-KW"/>
</dbReference>
<protein>
    <submittedName>
        <fullName evidence="4">S-adenosyl-L-methionine-dependent methyltransferase</fullName>
    </submittedName>
</protein>
<dbReference type="PANTHER" id="PTHR44942">
    <property type="entry name" value="METHYLTRANSF_11 DOMAIN-CONTAINING PROTEIN"/>
    <property type="match status" value="1"/>
</dbReference>
<dbReference type="PANTHER" id="PTHR44942:SF4">
    <property type="entry name" value="METHYLTRANSFERASE TYPE 11 DOMAIN-CONTAINING PROTEIN"/>
    <property type="match status" value="1"/>
</dbReference>
<dbReference type="SUPFAM" id="SSF53335">
    <property type="entry name" value="S-adenosyl-L-methionine-dependent methyltransferases"/>
    <property type="match status" value="1"/>
</dbReference>
<evidence type="ECO:0000313" key="4">
    <source>
        <dbReference type="EMBL" id="KAJ5469751.1"/>
    </source>
</evidence>
<dbReference type="InterPro" id="IPR051052">
    <property type="entry name" value="Diverse_substrate_MTase"/>
</dbReference>
<proteinExistence type="predicted"/>
<name>A0A9W9WLQ4_9EURO</name>
<dbReference type="OrthoDB" id="10027013at2759"/>